<feature type="compositionally biased region" description="Polar residues" evidence="1">
    <location>
        <begin position="193"/>
        <end position="204"/>
    </location>
</feature>
<dbReference type="AlphaFoldDB" id="A0A4P9WR72"/>
<keyword evidence="2" id="KW-0812">Transmembrane</keyword>
<keyword evidence="2" id="KW-1133">Transmembrane helix</keyword>
<organism evidence="3 4">
    <name type="scientific">Caulochytrium protostelioides</name>
    <dbReference type="NCBI Taxonomy" id="1555241"/>
    <lineage>
        <taxon>Eukaryota</taxon>
        <taxon>Fungi</taxon>
        <taxon>Fungi incertae sedis</taxon>
        <taxon>Chytridiomycota</taxon>
        <taxon>Chytridiomycota incertae sedis</taxon>
        <taxon>Chytridiomycetes</taxon>
        <taxon>Caulochytriales</taxon>
        <taxon>Caulochytriaceae</taxon>
        <taxon>Caulochytrium</taxon>
    </lineage>
</organism>
<protein>
    <submittedName>
        <fullName evidence="3">Uncharacterized protein</fullName>
    </submittedName>
</protein>
<dbReference type="Proteomes" id="UP000268535">
    <property type="component" value="Unassembled WGS sequence"/>
</dbReference>
<name>A0A4P9WR72_9FUNG</name>
<evidence type="ECO:0000313" key="4">
    <source>
        <dbReference type="Proteomes" id="UP000268535"/>
    </source>
</evidence>
<evidence type="ECO:0000256" key="2">
    <source>
        <dbReference type="SAM" id="Phobius"/>
    </source>
</evidence>
<feature type="transmembrane region" description="Helical" evidence="2">
    <location>
        <begin position="123"/>
        <end position="146"/>
    </location>
</feature>
<feature type="region of interest" description="Disordered" evidence="1">
    <location>
        <begin position="227"/>
        <end position="256"/>
    </location>
</feature>
<keyword evidence="2" id="KW-0472">Membrane</keyword>
<dbReference type="EMBL" id="ML011097">
    <property type="protein sequence ID" value="RKO95699.1"/>
    <property type="molecule type" value="Genomic_DNA"/>
</dbReference>
<evidence type="ECO:0000256" key="1">
    <source>
        <dbReference type="SAM" id="MobiDB-lite"/>
    </source>
</evidence>
<sequence>MDPTPPIYQLSQAAIQKIASAMFPDRPPLTPAQLAEVIDVDLQLAEAGVSEEGCLSQTDMSRLSDFVEGPQFAAAAAEAAKMQAPVPPGMPLAAQQLLPIINPQMISALAASRRRRWRDPRPSIGIGNGIGIGIGIGIVVAIAIGFRDGGRLGLRVVYQRDDRRFEGCCRSVRGVQRPATALHRDLVVADPVDTNTSHDGTSTGRDGHGRALGADLAYGHVWARPRCNSNPEQPAAPRHTGTTAQSRGQPGRHQVYDSVVAREQRVPRDDRRRVAVIVAIACGSITCGRARAVGHDVAGCAIARCDGVAAGV</sequence>
<feature type="region of interest" description="Disordered" evidence="1">
    <location>
        <begin position="191"/>
        <end position="210"/>
    </location>
</feature>
<evidence type="ECO:0000313" key="3">
    <source>
        <dbReference type="EMBL" id="RKO95699.1"/>
    </source>
</evidence>
<proteinExistence type="predicted"/>
<reference evidence="4" key="1">
    <citation type="journal article" date="2018" name="Nat. Microbiol.">
        <title>Leveraging single-cell genomics to expand the fungal tree of life.</title>
        <authorList>
            <person name="Ahrendt S.R."/>
            <person name="Quandt C.A."/>
            <person name="Ciobanu D."/>
            <person name="Clum A."/>
            <person name="Salamov A."/>
            <person name="Andreopoulos B."/>
            <person name="Cheng J.F."/>
            <person name="Woyke T."/>
            <person name="Pelin A."/>
            <person name="Henrissat B."/>
            <person name="Reynolds N.K."/>
            <person name="Benny G.L."/>
            <person name="Smith M.E."/>
            <person name="James T.Y."/>
            <person name="Grigoriev I.V."/>
        </authorList>
    </citation>
    <scope>NUCLEOTIDE SEQUENCE [LARGE SCALE GENOMIC DNA]</scope>
    <source>
        <strain evidence="4">ATCC 52028</strain>
    </source>
</reference>
<accession>A0A4P9WR72</accession>
<feature type="non-terminal residue" evidence="3">
    <location>
        <position position="312"/>
    </location>
</feature>
<gene>
    <name evidence="3" type="ORF">CAUPRSCDRAFT_12603</name>
</gene>